<proteinExistence type="predicted"/>
<sequence length="245" mass="28339">MPQFESAQIASMIEKIRTADWSQISDQLHQHGFATIQKVLSAQQCQTLRNAYSDESLYRKTVNMQRYRFGLGEYKYFNYPLPDLIQQLRSEIYSFLVPIANAWFDVLDLGDPFPKAHQELFKQCQQHQQTKATALILKYQQEGFNTLHQDIYGDVYFPLQLVIVLNQQNKDFIGGEFVITQQNPRAQSKAMVLQPNQGDILIFTTQFKPEQGVRGYHRVNMKHGVSTVLQGERYSLGIIFHDAVS</sequence>
<accession>A0A150HNS9</accession>
<dbReference type="EMBL" id="JRUE01000168">
    <property type="protein sequence ID" value="KXZ68192.1"/>
    <property type="molecule type" value="Genomic_DNA"/>
</dbReference>
<comment type="caution">
    <text evidence="1">The sequence shown here is derived from an EMBL/GenBank/DDBJ whole genome shotgun (WGS) entry which is preliminary data.</text>
</comment>
<dbReference type="Proteomes" id="UP000075680">
    <property type="component" value="Unassembled WGS sequence"/>
</dbReference>
<protein>
    <recommendedName>
        <fullName evidence="3">Prolyl 4-hydroxylase subunit alpha</fullName>
    </recommendedName>
</protein>
<dbReference type="RefSeq" id="WP_061518841.1">
    <property type="nucleotide sequence ID" value="NZ_JRUE01000168.1"/>
</dbReference>
<name>A0A150HNS9_9GAMM</name>
<dbReference type="PATRIC" id="fig|52133.18.peg.1914"/>
<dbReference type="Pfam" id="PF09859">
    <property type="entry name" value="Oxygenase-NA"/>
    <property type="match status" value="1"/>
</dbReference>
<evidence type="ECO:0000313" key="1">
    <source>
        <dbReference type="EMBL" id="KXZ68192.1"/>
    </source>
</evidence>
<evidence type="ECO:0000313" key="2">
    <source>
        <dbReference type="Proteomes" id="UP000075680"/>
    </source>
</evidence>
<evidence type="ECO:0008006" key="3">
    <source>
        <dbReference type="Google" id="ProtNLM"/>
    </source>
</evidence>
<reference evidence="1 2" key="1">
    <citation type="journal article" date="2016" name="Sci. Rep.">
        <title>Genomic and phenotypic characterization of the species Acinetobacter venetianus.</title>
        <authorList>
            <person name="Fondi M."/>
            <person name="Maida I."/>
            <person name="Perrin E."/>
            <person name="Orlandini V."/>
            <person name="La Torre L."/>
            <person name="Bosi E."/>
            <person name="Negroni A."/>
            <person name="Zanaroli G."/>
            <person name="Fava F."/>
            <person name="Decorosi F."/>
            <person name="Giovannetti L."/>
            <person name="Viti C."/>
            <person name="Vaneechoutte M."/>
            <person name="Dijkshoorn L."/>
            <person name="Fani R."/>
        </authorList>
    </citation>
    <scope>NUCLEOTIDE SEQUENCE [LARGE SCALE GENOMIC DNA]</scope>
    <source>
        <strain evidence="1 2">LUH5627</strain>
    </source>
</reference>
<gene>
    <name evidence="1" type="ORF">AVENLUH5627_01837</name>
</gene>
<dbReference type="AlphaFoldDB" id="A0A150HNS9"/>
<organism evidence="1 2">
    <name type="scientific">Acinetobacter venetianus</name>
    <dbReference type="NCBI Taxonomy" id="52133"/>
    <lineage>
        <taxon>Bacteria</taxon>
        <taxon>Pseudomonadati</taxon>
        <taxon>Pseudomonadota</taxon>
        <taxon>Gammaproteobacteria</taxon>
        <taxon>Moraxellales</taxon>
        <taxon>Moraxellaceae</taxon>
        <taxon>Acinetobacter</taxon>
    </lineage>
</organism>
<dbReference type="Gene3D" id="2.60.120.620">
    <property type="entry name" value="q2cbj1_9rhob like domain"/>
    <property type="match status" value="1"/>
</dbReference>
<dbReference type="InterPro" id="IPR018655">
    <property type="entry name" value="DUF2086"/>
</dbReference>